<sequence>MSLTREKDVWEPISVQHYGQSLRLLTDELWAEGANRDIILTATILLCSHDVLAFPDADYQRLLYGGRTLIEADFDAIDTSDLSRASFWIYARQDVSLALENERPTLIPPKEWPPVPSPEETQEDALARRMLWLLARVIEVRFDGRSDADGKEQDELIFDLTSELFDWSMSIPGHANGVEVEDDLDLADDLEQTWFCVPSSAAGYLYSHLADILRLEFWRSRPTSPISDDLLDAALSGHALKIASICLSPGVSDGVLTVAVDPLFYAAKHCESLSLKARIWALLEDIERRLGIHTRNKVSRLQSQWVSTAEAAA</sequence>
<comment type="caution">
    <text evidence="3">The sequence shown here is derived from an EMBL/GenBank/DDBJ whole genome shotgun (WGS) entry which is preliminary data.</text>
</comment>
<evidence type="ECO:0000313" key="4">
    <source>
        <dbReference type="Proteomes" id="UP000287124"/>
    </source>
</evidence>
<dbReference type="AlphaFoldDB" id="A0A430LUV0"/>
<organism evidence="3 4">
    <name type="scientific">Fusarium euwallaceae</name>
    <dbReference type="NCBI Taxonomy" id="1147111"/>
    <lineage>
        <taxon>Eukaryota</taxon>
        <taxon>Fungi</taxon>
        <taxon>Dikarya</taxon>
        <taxon>Ascomycota</taxon>
        <taxon>Pezizomycotina</taxon>
        <taxon>Sordariomycetes</taxon>
        <taxon>Hypocreomycetidae</taxon>
        <taxon>Hypocreales</taxon>
        <taxon>Nectriaceae</taxon>
        <taxon>Fusarium</taxon>
        <taxon>Fusarium solani species complex</taxon>
    </lineage>
</organism>
<dbReference type="Proteomes" id="UP000287124">
    <property type="component" value="Unassembled WGS sequence"/>
</dbReference>
<evidence type="ECO:0000256" key="2">
    <source>
        <dbReference type="ARBA" id="ARBA00023242"/>
    </source>
</evidence>
<dbReference type="GO" id="GO:0003700">
    <property type="term" value="F:DNA-binding transcription factor activity"/>
    <property type="evidence" value="ECO:0007669"/>
    <property type="project" value="TreeGrafter"/>
</dbReference>
<dbReference type="GO" id="GO:0045944">
    <property type="term" value="P:positive regulation of transcription by RNA polymerase II"/>
    <property type="evidence" value="ECO:0007669"/>
    <property type="project" value="TreeGrafter"/>
</dbReference>
<keyword evidence="2" id="KW-0539">Nucleus</keyword>
<evidence type="ECO:0000313" key="3">
    <source>
        <dbReference type="EMBL" id="RTE79486.1"/>
    </source>
</evidence>
<evidence type="ECO:0008006" key="5">
    <source>
        <dbReference type="Google" id="ProtNLM"/>
    </source>
</evidence>
<accession>A0A430LUV0</accession>
<dbReference type="PANTHER" id="PTHR37534">
    <property type="entry name" value="TRANSCRIPTIONAL ACTIVATOR PROTEIN UGA3"/>
    <property type="match status" value="1"/>
</dbReference>
<proteinExistence type="predicted"/>
<dbReference type="GO" id="GO:0005634">
    <property type="term" value="C:nucleus"/>
    <property type="evidence" value="ECO:0007669"/>
    <property type="project" value="UniProtKB-SubCell"/>
</dbReference>
<dbReference type="Pfam" id="PF11951">
    <property type="entry name" value="Fungal_trans_2"/>
    <property type="match status" value="1"/>
</dbReference>
<dbReference type="GO" id="GO:0000976">
    <property type="term" value="F:transcription cis-regulatory region binding"/>
    <property type="evidence" value="ECO:0007669"/>
    <property type="project" value="TreeGrafter"/>
</dbReference>
<dbReference type="PANTHER" id="PTHR37534:SF2">
    <property type="entry name" value="N-ACETYLTRANSFERASE DOMAIN-CONTAINING PROTEIN"/>
    <property type="match status" value="1"/>
</dbReference>
<keyword evidence="4" id="KW-1185">Reference proteome</keyword>
<gene>
    <name evidence="3" type="ORF">BHE90_006016</name>
</gene>
<protein>
    <recommendedName>
        <fullName evidence="5">Transcription factor domain-containing protein</fullName>
    </recommendedName>
</protein>
<dbReference type="InterPro" id="IPR021858">
    <property type="entry name" value="Fun_TF"/>
</dbReference>
<evidence type="ECO:0000256" key="1">
    <source>
        <dbReference type="ARBA" id="ARBA00004123"/>
    </source>
</evidence>
<reference evidence="3 4" key="1">
    <citation type="submission" date="2017-06" db="EMBL/GenBank/DDBJ databases">
        <title>Comparative genomic analysis of Ambrosia Fusariam Clade fungi.</title>
        <authorList>
            <person name="Stajich J.E."/>
            <person name="Carrillo J."/>
            <person name="Kijimoto T."/>
            <person name="Eskalen A."/>
            <person name="O'Donnell K."/>
            <person name="Kasson M."/>
        </authorList>
    </citation>
    <scope>NUCLEOTIDE SEQUENCE [LARGE SCALE GENOMIC DNA]</scope>
    <source>
        <strain evidence="3 4">UCR1854</strain>
    </source>
</reference>
<comment type="subcellular location">
    <subcellularLocation>
        <location evidence="1">Nucleus</location>
    </subcellularLocation>
</comment>
<name>A0A430LUV0_9HYPO</name>
<dbReference type="EMBL" id="MIKF01000073">
    <property type="protein sequence ID" value="RTE79486.1"/>
    <property type="molecule type" value="Genomic_DNA"/>
</dbReference>